<organism evidence="2 3">
    <name type="scientific">Streptomyces crystallinus</name>
    <dbReference type="NCBI Taxonomy" id="68191"/>
    <lineage>
        <taxon>Bacteria</taxon>
        <taxon>Bacillati</taxon>
        <taxon>Actinomycetota</taxon>
        <taxon>Actinomycetes</taxon>
        <taxon>Kitasatosporales</taxon>
        <taxon>Streptomycetaceae</taxon>
        <taxon>Streptomyces</taxon>
    </lineage>
</organism>
<keyword evidence="3" id="KW-1185">Reference proteome</keyword>
<feature type="transmembrane region" description="Helical" evidence="1">
    <location>
        <begin position="67"/>
        <end position="87"/>
    </location>
</feature>
<protein>
    <submittedName>
        <fullName evidence="2">Uncharacterized protein</fullName>
    </submittedName>
</protein>
<reference evidence="3" key="1">
    <citation type="journal article" date="2019" name="Int. J. Syst. Evol. Microbiol.">
        <title>The Global Catalogue of Microorganisms (GCM) 10K type strain sequencing project: providing services to taxonomists for standard genome sequencing and annotation.</title>
        <authorList>
            <consortium name="The Broad Institute Genomics Platform"/>
            <consortium name="The Broad Institute Genome Sequencing Center for Infectious Disease"/>
            <person name="Wu L."/>
            <person name="Ma J."/>
        </authorList>
    </citation>
    <scope>NUCLEOTIDE SEQUENCE [LARGE SCALE GENOMIC DNA]</scope>
    <source>
        <strain evidence="3">JCM 5067</strain>
    </source>
</reference>
<sequence length="89" mass="9160">MSDQNDDGHGRAPHHVPPPVISIVAHRGAQVRVDAAITSADLLGRTAVPPSGEPASGDRPFWHRTSVVWSALAAVAAVAAVVIGWAAGR</sequence>
<evidence type="ECO:0000313" key="3">
    <source>
        <dbReference type="Proteomes" id="UP001500668"/>
    </source>
</evidence>
<evidence type="ECO:0000313" key="2">
    <source>
        <dbReference type="EMBL" id="GAA0589213.1"/>
    </source>
</evidence>
<keyword evidence="1" id="KW-0812">Transmembrane</keyword>
<evidence type="ECO:0000256" key="1">
    <source>
        <dbReference type="SAM" id="Phobius"/>
    </source>
</evidence>
<proteinExistence type="predicted"/>
<comment type="caution">
    <text evidence="2">The sequence shown here is derived from an EMBL/GenBank/DDBJ whole genome shotgun (WGS) entry which is preliminary data.</text>
</comment>
<dbReference type="Proteomes" id="UP001500668">
    <property type="component" value="Unassembled WGS sequence"/>
</dbReference>
<keyword evidence="1" id="KW-0472">Membrane</keyword>
<accession>A0ABP3QEB6</accession>
<gene>
    <name evidence="2" type="ORF">GCM10010394_18220</name>
</gene>
<dbReference type="RefSeq" id="WP_344072074.1">
    <property type="nucleotide sequence ID" value="NZ_BAAACA010000009.1"/>
</dbReference>
<keyword evidence="1" id="KW-1133">Transmembrane helix</keyword>
<name>A0ABP3QEB6_9ACTN</name>
<dbReference type="EMBL" id="BAAACA010000009">
    <property type="protein sequence ID" value="GAA0589213.1"/>
    <property type="molecule type" value="Genomic_DNA"/>
</dbReference>